<feature type="non-terminal residue" evidence="2">
    <location>
        <position position="267"/>
    </location>
</feature>
<accession>A0A381W543</accession>
<feature type="domain" description="DUF4185" evidence="1">
    <location>
        <begin position="2"/>
        <end position="255"/>
    </location>
</feature>
<proteinExistence type="predicted"/>
<dbReference type="AlphaFoldDB" id="A0A381W543"/>
<protein>
    <recommendedName>
        <fullName evidence="1">DUF4185 domain-containing protein</fullName>
    </recommendedName>
</protein>
<organism evidence="2">
    <name type="scientific">marine metagenome</name>
    <dbReference type="NCBI Taxonomy" id="408172"/>
    <lineage>
        <taxon>unclassified sequences</taxon>
        <taxon>metagenomes</taxon>
        <taxon>ecological metagenomes</taxon>
    </lineage>
</organism>
<dbReference type="Pfam" id="PF13810">
    <property type="entry name" value="DUF4185"/>
    <property type="match status" value="1"/>
</dbReference>
<name>A0A381W543_9ZZZZ</name>
<dbReference type="EMBL" id="UINC01010719">
    <property type="protein sequence ID" value="SVA47582.1"/>
    <property type="molecule type" value="Genomic_DNA"/>
</dbReference>
<evidence type="ECO:0000259" key="1">
    <source>
        <dbReference type="Pfam" id="PF13810"/>
    </source>
</evidence>
<gene>
    <name evidence="2" type="ORF">METZ01_LOCUS100436</name>
</gene>
<dbReference type="InterPro" id="IPR025442">
    <property type="entry name" value="DUF4185"/>
</dbReference>
<sequence length="267" mass="30965">MGSDVCHSIILNDKKILWLFGDTLIGKTEKKKRGSDWNLINNSVGIMELKDGEPNKMNFFWQCDGKVSLSFFNHPDKMIGDFIWPTNGTILNKKLYIFAMAVNATLDNSIDLIGTVCLRIDNYLDNPMNWKTEYWDFQFSGGVIHAALYDENEYLYFLGFHGKKLSNHMIIGRMNTNELGEKTNASRIEFFQKNKTWDNNLRRAKPMFKPCNTESNIYFKKDLETYFTTTYTSQNNELSLTWAKKLTGPWSAPLPIYTIPVQNKNFP</sequence>
<reference evidence="2" key="1">
    <citation type="submission" date="2018-05" db="EMBL/GenBank/DDBJ databases">
        <authorList>
            <person name="Lanie J.A."/>
            <person name="Ng W.-L."/>
            <person name="Kazmierczak K.M."/>
            <person name="Andrzejewski T.M."/>
            <person name="Davidsen T.M."/>
            <person name="Wayne K.J."/>
            <person name="Tettelin H."/>
            <person name="Glass J.I."/>
            <person name="Rusch D."/>
            <person name="Podicherti R."/>
            <person name="Tsui H.-C.T."/>
            <person name="Winkler M.E."/>
        </authorList>
    </citation>
    <scope>NUCLEOTIDE SEQUENCE</scope>
</reference>
<evidence type="ECO:0000313" key="2">
    <source>
        <dbReference type="EMBL" id="SVA47582.1"/>
    </source>
</evidence>